<dbReference type="Pfam" id="PF13672">
    <property type="entry name" value="PP2C_2"/>
    <property type="match status" value="1"/>
</dbReference>
<dbReference type="SUPFAM" id="SSF81606">
    <property type="entry name" value="PP2C-like"/>
    <property type="match status" value="1"/>
</dbReference>
<feature type="domain" description="PPM-type phosphatase" evidence="1">
    <location>
        <begin position="26"/>
        <end position="260"/>
    </location>
</feature>
<dbReference type="InterPro" id="IPR036457">
    <property type="entry name" value="PPM-type-like_dom_sf"/>
</dbReference>
<name>A0A937W8H7_UNCTE</name>
<accession>A0A937W8H7</accession>
<dbReference type="Gene3D" id="3.60.40.10">
    <property type="entry name" value="PPM-type phosphatase domain"/>
    <property type="match status" value="1"/>
</dbReference>
<dbReference type="InterPro" id="IPR001932">
    <property type="entry name" value="PPM-type_phosphatase-like_dom"/>
</dbReference>
<proteinExistence type="predicted"/>
<dbReference type="Proteomes" id="UP000712673">
    <property type="component" value="Unassembled WGS sequence"/>
</dbReference>
<sequence>MSVNRPPPTTPGPRADLAVASKACKNPNQDAGAVYAGTHCSAVAIADGLGSSFDAHVASNLAIKIFLAGVQEYDQQAARITPSTVHQLWERAVRALAHRQAQNPMRYRDQANALQTTLTTVIELDDSYLISYLGNGSLYHIRGDFWHFWERRWPWCVTDLMLGHAFLNETGKDTLYGILTPQGLTAEVRFCQLWKDTRYGDLLVLCSDGISSPDHQRVGRDAGDKLWAEVNPHLDALLNQHLKAYFAQLRPAHANNASLTQALEALLQAQTFDDDATLAILVSHQACDYYLKQHLDTMA</sequence>
<dbReference type="EMBL" id="VGLS01001132">
    <property type="protein sequence ID" value="MBM3226972.1"/>
    <property type="molecule type" value="Genomic_DNA"/>
</dbReference>
<reference evidence="2" key="1">
    <citation type="submission" date="2019-03" db="EMBL/GenBank/DDBJ databases">
        <title>Lake Tanganyika Metagenome-Assembled Genomes (MAGs).</title>
        <authorList>
            <person name="Tran P."/>
        </authorList>
    </citation>
    <scope>NUCLEOTIDE SEQUENCE</scope>
    <source>
        <strain evidence="2">K_DeepCast_65m_m2_066</strain>
    </source>
</reference>
<gene>
    <name evidence="2" type="ORF">FJZ47_24665</name>
</gene>
<evidence type="ECO:0000313" key="2">
    <source>
        <dbReference type="EMBL" id="MBM3226972.1"/>
    </source>
</evidence>
<dbReference type="AlphaFoldDB" id="A0A937W8H7"/>
<protein>
    <submittedName>
        <fullName evidence="2">Protein phosphatase 2C domain-containing protein</fullName>
    </submittedName>
</protein>
<organism evidence="2 3">
    <name type="scientific">Tectimicrobiota bacterium</name>
    <dbReference type="NCBI Taxonomy" id="2528274"/>
    <lineage>
        <taxon>Bacteria</taxon>
        <taxon>Pseudomonadati</taxon>
        <taxon>Nitrospinota/Tectimicrobiota group</taxon>
        <taxon>Candidatus Tectimicrobiota</taxon>
    </lineage>
</organism>
<evidence type="ECO:0000259" key="1">
    <source>
        <dbReference type="Pfam" id="PF13672"/>
    </source>
</evidence>
<evidence type="ECO:0000313" key="3">
    <source>
        <dbReference type="Proteomes" id="UP000712673"/>
    </source>
</evidence>
<comment type="caution">
    <text evidence="2">The sequence shown here is derived from an EMBL/GenBank/DDBJ whole genome shotgun (WGS) entry which is preliminary data.</text>
</comment>